<evidence type="ECO:0000313" key="2">
    <source>
        <dbReference type="Proteomes" id="UP001268896"/>
    </source>
</evidence>
<organism evidence="1 2">
    <name type="scientific">Enterococcus casseliflavus</name>
    <name type="common">Enterococcus flavescens</name>
    <dbReference type="NCBI Taxonomy" id="37734"/>
    <lineage>
        <taxon>Bacteria</taxon>
        <taxon>Bacillati</taxon>
        <taxon>Bacillota</taxon>
        <taxon>Bacilli</taxon>
        <taxon>Lactobacillales</taxon>
        <taxon>Enterococcaceae</taxon>
        <taxon>Enterococcus</taxon>
    </lineage>
</organism>
<proteinExistence type="predicted"/>
<reference evidence="1" key="1">
    <citation type="submission" date="2023-03" db="EMBL/GenBank/DDBJ databases">
        <authorList>
            <person name="Shen W."/>
            <person name="Cai J."/>
        </authorList>
    </citation>
    <scope>NUCLEOTIDE SEQUENCE</scope>
    <source>
        <strain evidence="1">K72-2</strain>
    </source>
</reference>
<dbReference type="AlphaFoldDB" id="A0AAW8UR07"/>
<dbReference type="Proteomes" id="UP001268896">
    <property type="component" value="Unassembled WGS sequence"/>
</dbReference>
<name>A0AAW8UR07_ENTCA</name>
<comment type="caution">
    <text evidence="1">The sequence shown here is derived from an EMBL/GenBank/DDBJ whole genome shotgun (WGS) entry which is preliminary data.</text>
</comment>
<sequence length="193" mass="21164">MGNRSIGRLILIKNSIVLAEVFNNIDNYINTFDGTRFVGEIGTYVSIYELGRTLIAEVLSAESSQHASNAPLAKPNASRIISLRLIGEITNSEFFFGVSKMPLLYSEIHIVTNEELNVMLDVSNSEITVSDSNTRVSKFSLGKSVLFSEYDVKVDLDKFFGYHSAIFGNTGSVINNVPNATTALPSLNFVSLI</sequence>
<evidence type="ECO:0000313" key="1">
    <source>
        <dbReference type="EMBL" id="MDT2966305.1"/>
    </source>
</evidence>
<accession>A0AAW8UR07</accession>
<feature type="non-terminal residue" evidence="1">
    <location>
        <position position="193"/>
    </location>
</feature>
<dbReference type="EMBL" id="JARQDV010000028">
    <property type="protein sequence ID" value="MDT2966305.1"/>
    <property type="molecule type" value="Genomic_DNA"/>
</dbReference>
<protein>
    <submittedName>
        <fullName evidence="1">ATPase</fullName>
    </submittedName>
</protein>
<gene>
    <name evidence="1" type="ORF">P7I32_17175</name>
</gene>